<reference evidence="3 4" key="1">
    <citation type="submission" date="2018-08" db="EMBL/GenBank/DDBJ databases">
        <title>Meiothermus cateniformans JCM 15151 genome sequencing project.</title>
        <authorList>
            <person name="Da Costa M.S."/>
            <person name="Albuquerque L."/>
            <person name="Raposo P."/>
            <person name="Froufe H.J.C."/>
            <person name="Barroso C.S."/>
            <person name="Egas C."/>
        </authorList>
    </citation>
    <scope>NUCLEOTIDE SEQUENCE [LARGE SCALE GENOMIC DNA]</scope>
    <source>
        <strain evidence="3 4">JCM 15151</strain>
    </source>
</reference>
<dbReference type="RefSeq" id="WP_081698400.1">
    <property type="nucleotide sequence ID" value="NZ_JBHSXZ010000001.1"/>
</dbReference>
<gene>
    <name evidence="3" type="ORF">Mcate_02295</name>
</gene>
<keyword evidence="2" id="KW-0472">Membrane</keyword>
<organism evidence="3 4">
    <name type="scientific">Meiothermus taiwanensis</name>
    <dbReference type="NCBI Taxonomy" id="172827"/>
    <lineage>
        <taxon>Bacteria</taxon>
        <taxon>Thermotogati</taxon>
        <taxon>Deinococcota</taxon>
        <taxon>Deinococci</taxon>
        <taxon>Thermales</taxon>
        <taxon>Thermaceae</taxon>
        <taxon>Meiothermus</taxon>
    </lineage>
</organism>
<dbReference type="Proteomes" id="UP000266089">
    <property type="component" value="Unassembled WGS sequence"/>
</dbReference>
<comment type="caution">
    <text evidence="3">The sequence shown here is derived from an EMBL/GenBank/DDBJ whole genome shotgun (WGS) entry which is preliminary data.</text>
</comment>
<evidence type="ECO:0000313" key="3">
    <source>
        <dbReference type="EMBL" id="RIH75331.1"/>
    </source>
</evidence>
<dbReference type="EMBL" id="QWKX01000071">
    <property type="protein sequence ID" value="RIH75331.1"/>
    <property type="molecule type" value="Genomic_DNA"/>
</dbReference>
<protein>
    <recommendedName>
        <fullName evidence="5">Prepilin-type N-terminal cleavage/methylation domain-containing protein</fullName>
    </recommendedName>
</protein>
<keyword evidence="2" id="KW-0998">Cell outer membrane</keyword>
<accession>A0A399DYS3</accession>
<evidence type="ECO:0000313" key="4">
    <source>
        <dbReference type="Proteomes" id="UP000266089"/>
    </source>
</evidence>
<name>A0A399DYS3_9DEIN</name>
<dbReference type="InterPro" id="IPR012902">
    <property type="entry name" value="N_methyl_site"/>
</dbReference>
<evidence type="ECO:0008006" key="5">
    <source>
        <dbReference type="Google" id="ProtNLM"/>
    </source>
</evidence>
<dbReference type="GO" id="GO:0009279">
    <property type="term" value="C:cell outer membrane"/>
    <property type="evidence" value="ECO:0007669"/>
    <property type="project" value="UniProtKB-SubCell"/>
</dbReference>
<dbReference type="Pfam" id="PF07963">
    <property type="entry name" value="N_methyl"/>
    <property type="match status" value="1"/>
</dbReference>
<evidence type="ECO:0000256" key="2">
    <source>
        <dbReference type="ARBA" id="ARBA00023237"/>
    </source>
</evidence>
<sequence>MNHRAFSLLEVVVALLLIGVAATGVLAVSQVLQSSQEPDLQTGAALETLLEASAATIAACPSYSSVFLGDRTFAVCRESIVQNGLGYTRTVTTLRSGPHHLTRIRVTNP</sequence>
<dbReference type="NCBIfam" id="TIGR02532">
    <property type="entry name" value="IV_pilin_GFxxxE"/>
    <property type="match status" value="1"/>
</dbReference>
<proteinExistence type="predicted"/>
<dbReference type="OrthoDB" id="9947037at2"/>
<comment type="subcellular location">
    <subcellularLocation>
        <location evidence="1">Cell outer membrane</location>
    </subcellularLocation>
</comment>
<evidence type="ECO:0000256" key="1">
    <source>
        <dbReference type="ARBA" id="ARBA00004442"/>
    </source>
</evidence>
<dbReference type="AlphaFoldDB" id="A0A399DYS3"/>